<evidence type="ECO:0000256" key="13">
    <source>
        <dbReference type="SAM" id="Phobius"/>
    </source>
</evidence>
<evidence type="ECO:0000256" key="6">
    <source>
        <dbReference type="ARBA" id="ARBA00023015"/>
    </source>
</evidence>
<dbReference type="Gene3D" id="4.10.240.10">
    <property type="entry name" value="Zn(2)-C6 fungal-type DNA-binding domain"/>
    <property type="match status" value="1"/>
</dbReference>
<gene>
    <name evidence="15" type="ORF">UBRO2_03854</name>
</gene>
<feature type="compositionally biased region" description="Polar residues" evidence="12">
    <location>
        <begin position="303"/>
        <end position="315"/>
    </location>
</feature>
<dbReference type="Proteomes" id="UP000658997">
    <property type="component" value="Unassembled WGS sequence"/>
</dbReference>
<evidence type="ECO:0000259" key="14">
    <source>
        <dbReference type="PROSITE" id="PS50048"/>
    </source>
</evidence>
<dbReference type="PROSITE" id="PS50048">
    <property type="entry name" value="ZN2_CY6_FUNGAL_2"/>
    <property type="match status" value="1"/>
</dbReference>
<protein>
    <recommendedName>
        <fullName evidence="11">Transcription activator of gluconeogenesis ERT1</fullName>
    </recommendedName>
</protein>
<dbReference type="CDD" id="cd00067">
    <property type="entry name" value="GAL4"/>
    <property type="match status" value="1"/>
</dbReference>
<feature type="transmembrane region" description="Helical" evidence="13">
    <location>
        <begin position="878"/>
        <end position="897"/>
    </location>
</feature>
<keyword evidence="5" id="KW-0862">Zinc</keyword>
<dbReference type="GO" id="GO:0006094">
    <property type="term" value="P:gluconeogenesis"/>
    <property type="evidence" value="ECO:0007669"/>
    <property type="project" value="UniProtKB-KW"/>
</dbReference>
<feature type="compositionally biased region" description="Gly residues" evidence="12">
    <location>
        <begin position="321"/>
        <end position="330"/>
    </location>
</feature>
<evidence type="ECO:0000313" key="16">
    <source>
        <dbReference type="Proteomes" id="UP000658997"/>
    </source>
</evidence>
<dbReference type="CDD" id="cd00130">
    <property type="entry name" value="PAS"/>
    <property type="match status" value="1"/>
</dbReference>
<feature type="compositionally biased region" description="Low complexity" evidence="12">
    <location>
        <begin position="287"/>
        <end position="298"/>
    </location>
</feature>
<keyword evidence="13" id="KW-0812">Transmembrane</keyword>
<name>A0A8H8TTB5_9BASI</name>
<keyword evidence="9" id="KW-0804">Transcription</keyword>
<feature type="compositionally biased region" description="Polar residues" evidence="12">
    <location>
        <begin position="256"/>
        <end position="269"/>
    </location>
</feature>
<reference evidence="15" key="1">
    <citation type="submission" date="2018-08" db="EMBL/GenBank/DDBJ databases">
        <authorList>
            <person name="Guldener U."/>
        </authorList>
    </citation>
    <scope>NUCLEOTIDE SEQUENCE</scope>
    <source>
        <strain evidence="15">UB2</strain>
    </source>
</reference>
<proteinExistence type="inferred from homology"/>
<feature type="domain" description="Zn(2)-C6 fungal-type" evidence="14">
    <location>
        <begin position="180"/>
        <end position="211"/>
    </location>
</feature>
<feature type="compositionally biased region" description="Low complexity" evidence="12">
    <location>
        <begin position="240"/>
        <end position="255"/>
    </location>
</feature>
<keyword evidence="13" id="KW-1133">Transmembrane helix</keyword>
<dbReference type="SUPFAM" id="SSF57701">
    <property type="entry name" value="Zn2/Cys6 DNA-binding domain"/>
    <property type="match status" value="1"/>
</dbReference>
<comment type="caution">
    <text evidence="15">The sequence shown here is derived from an EMBL/GenBank/DDBJ whole genome shotgun (WGS) entry which is preliminary data.</text>
</comment>
<dbReference type="EMBL" id="ULHB01000079">
    <property type="protein sequence ID" value="SYW80586.1"/>
    <property type="molecule type" value="Genomic_DNA"/>
</dbReference>
<comment type="subcellular location">
    <subcellularLocation>
        <location evidence="1">Nucleus</location>
    </subcellularLocation>
</comment>
<feature type="compositionally biased region" description="Low complexity" evidence="12">
    <location>
        <begin position="15"/>
        <end position="28"/>
    </location>
</feature>
<evidence type="ECO:0000313" key="15">
    <source>
        <dbReference type="EMBL" id="SYW80586.1"/>
    </source>
</evidence>
<dbReference type="Pfam" id="PF00172">
    <property type="entry name" value="Zn_clus"/>
    <property type="match status" value="1"/>
</dbReference>
<keyword evidence="16" id="KW-1185">Reference proteome</keyword>
<dbReference type="GO" id="GO:0008270">
    <property type="term" value="F:zinc ion binding"/>
    <property type="evidence" value="ECO:0007669"/>
    <property type="project" value="InterPro"/>
</dbReference>
<evidence type="ECO:0000256" key="9">
    <source>
        <dbReference type="ARBA" id="ARBA00023163"/>
    </source>
</evidence>
<evidence type="ECO:0000256" key="11">
    <source>
        <dbReference type="ARBA" id="ARBA00040903"/>
    </source>
</evidence>
<dbReference type="GO" id="GO:0009267">
    <property type="term" value="P:cellular response to starvation"/>
    <property type="evidence" value="ECO:0007669"/>
    <property type="project" value="TreeGrafter"/>
</dbReference>
<dbReference type="InterPro" id="IPR035965">
    <property type="entry name" value="PAS-like_dom_sf"/>
</dbReference>
<feature type="region of interest" description="Disordered" evidence="12">
    <location>
        <begin position="203"/>
        <end position="334"/>
    </location>
</feature>
<dbReference type="AlphaFoldDB" id="A0A8H8TTB5"/>
<evidence type="ECO:0000256" key="5">
    <source>
        <dbReference type="ARBA" id="ARBA00022833"/>
    </source>
</evidence>
<feature type="compositionally biased region" description="Low complexity" evidence="12">
    <location>
        <begin position="480"/>
        <end position="489"/>
    </location>
</feature>
<evidence type="ECO:0000256" key="8">
    <source>
        <dbReference type="ARBA" id="ARBA00023159"/>
    </source>
</evidence>
<dbReference type="Pfam" id="PF24990">
    <property type="entry name" value="PAS_13"/>
    <property type="match status" value="1"/>
</dbReference>
<feature type="region of interest" description="Disordered" evidence="12">
    <location>
        <begin position="474"/>
        <end position="511"/>
    </location>
</feature>
<feature type="compositionally biased region" description="Low complexity" evidence="12">
    <location>
        <begin position="132"/>
        <end position="158"/>
    </location>
</feature>
<dbReference type="SUPFAM" id="SSF55785">
    <property type="entry name" value="PYP-like sensor domain (PAS domain)"/>
    <property type="match status" value="1"/>
</dbReference>
<dbReference type="SMART" id="SM00066">
    <property type="entry name" value="GAL4"/>
    <property type="match status" value="1"/>
</dbReference>
<feature type="compositionally biased region" description="Low complexity" evidence="12">
    <location>
        <begin position="44"/>
        <end position="63"/>
    </location>
</feature>
<feature type="region of interest" description="Disordered" evidence="12">
    <location>
        <begin position="1"/>
        <end position="179"/>
    </location>
</feature>
<dbReference type="InterPro" id="IPR000014">
    <property type="entry name" value="PAS"/>
</dbReference>
<feature type="compositionally biased region" description="Polar residues" evidence="12">
    <location>
        <begin position="498"/>
        <end position="510"/>
    </location>
</feature>
<dbReference type="GO" id="GO:0005634">
    <property type="term" value="C:nucleus"/>
    <property type="evidence" value="ECO:0007669"/>
    <property type="project" value="UniProtKB-SubCell"/>
</dbReference>
<feature type="compositionally biased region" description="Low complexity" evidence="12">
    <location>
        <begin position="102"/>
        <end position="116"/>
    </location>
</feature>
<feature type="transmembrane region" description="Helical" evidence="13">
    <location>
        <begin position="839"/>
        <end position="858"/>
    </location>
</feature>
<feature type="transmembrane region" description="Helical" evidence="13">
    <location>
        <begin position="782"/>
        <end position="800"/>
    </location>
</feature>
<sequence>MPGANGNKSAPRPPSFSSSSGSSSIPSHSLPPHPSTTNSQRQQSPASHAAASTLAALASSPPASSIPPPPPSQQRNPSASTSTSSAGIRSNTASMLDQSLYSNASSSASKSSANNAVRSPSGSPLKKEVDLSTKSSASPSTSSTPARKPSYSAGTPASTGGGSAVKDGGGSGKRKKASRACLHCQKAHLTCDDSRPCQRCVKKGLADSCTDGHRKKAKYLLDDDELEELKRQKEAKKAAKQAQKAKNAPQQQQQQDPAVSQATASSSEKQAMAVSSILDQVAANSVPTPSSSGHGPSPHQHDYLSSNTFDSSSANDLAPSGNGGNRGAGGAPFDLSFDPSTHNFGSEATSLEYSILSSMLNGTDLQLLGPSGASPDFQTSPAVGVMDGWNIASVGLDAILNMDMQQQQQGVPRTGGLDTAAATYSGTAGMGPYADAGGAGTTGLTDMTGAGEFGALEVPSPKPAMMEELTLLADEQGQKQQQSSVSNHNSGGGNNQVDLGSSSQRSTSNEPVADINKAIASRRVARQQQDTIWRARIAKTYRDNTAPFPYPEGYHFLIKYVTSKFEKQDVLRIVRALAIFRPSLIALQMPLTEEDEIFVERSFQRTMLEFEKLISFSGTPTVVWRRTCEICVVGAEFCMLTQWSKDQLMGRRIYEFMDKESTLDYWEKFALHAFENTTQSVMTTCTLVKPDGKLVPCAWSFTIKRDIFDLPSLVVGNRHCTTSTASNMSSPLPSGAPPSYTSTLPSITPVDPTYRTHSTISLVLHALLSAIILNSPLPSSPVFYRVIATWACTIVTFNLLTSRYITLERACALRLVLNKPEFDATLANRTVLSQGGMSTIYRILVATSLLSNLPQVYLGLTKGGGAEWVRKVEGGVGWWFAVVNVVVCGVCWSMVLTQEGMKVEFDQKERLRDEDIPLKRWERGEEGEWKRVAGTSRRHDIWVRLLSKNAVVDTFEMVTRLATNHPLYSPEKEKEARGQVLRINLP</sequence>
<dbReference type="PANTHER" id="PTHR47659:SF1">
    <property type="entry name" value="TRANSCRIPTION ACTIVATOR OF GLUCONEOGENESIS ERT1"/>
    <property type="match status" value="1"/>
</dbReference>
<keyword evidence="7" id="KW-0238">DNA-binding</keyword>
<evidence type="ECO:0000256" key="12">
    <source>
        <dbReference type="SAM" id="MobiDB-lite"/>
    </source>
</evidence>
<dbReference type="PANTHER" id="PTHR47659">
    <property type="entry name" value="ZN(II)2CYS6 TRANSCRIPTION FACTOR (EUROFUNG)-RELATED"/>
    <property type="match status" value="1"/>
</dbReference>
<keyword evidence="8" id="KW-0010">Activator</keyword>
<evidence type="ECO:0000256" key="2">
    <source>
        <dbReference type="ARBA" id="ARBA00010855"/>
    </source>
</evidence>
<evidence type="ECO:0000256" key="1">
    <source>
        <dbReference type="ARBA" id="ARBA00004123"/>
    </source>
</evidence>
<dbReference type="InterPro" id="IPR056751">
    <property type="entry name" value="PAS_13"/>
</dbReference>
<evidence type="ECO:0000256" key="7">
    <source>
        <dbReference type="ARBA" id="ARBA00023125"/>
    </source>
</evidence>
<comment type="similarity">
    <text evidence="2">Belongs to the ERT1/acuK family.</text>
</comment>
<keyword evidence="6" id="KW-0805">Transcription regulation</keyword>
<keyword evidence="10" id="KW-0539">Nucleus</keyword>
<dbReference type="InterPro" id="IPR050335">
    <property type="entry name" value="ERT1_acuK_gluconeogen_tf"/>
</dbReference>
<dbReference type="GO" id="GO:0000977">
    <property type="term" value="F:RNA polymerase II transcription regulatory region sequence-specific DNA binding"/>
    <property type="evidence" value="ECO:0007669"/>
    <property type="project" value="TreeGrafter"/>
</dbReference>
<dbReference type="Gene3D" id="3.30.450.20">
    <property type="entry name" value="PAS domain"/>
    <property type="match status" value="1"/>
</dbReference>
<dbReference type="InterPro" id="IPR001138">
    <property type="entry name" value="Zn2Cys6_DnaBD"/>
</dbReference>
<keyword evidence="4" id="KW-0479">Metal-binding</keyword>
<feature type="compositionally biased region" description="Basic and acidic residues" evidence="12">
    <location>
        <begin position="228"/>
        <end position="237"/>
    </location>
</feature>
<accession>A0A8H8TTB5</accession>
<feature type="compositionally biased region" description="Polar residues" evidence="12">
    <location>
        <begin position="81"/>
        <end position="101"/>
    </location>
</feature>
<organism evidence="15 16">
    <name type="scientific">Ustilago bromivora</name>
    <dbReference type="NCBI Taxonomy" id="307758"/>
    <lineage>
        <taxon>Eukaryota</taxon>
        <taxon>Fungi</taxon>
        <taxon>Dikarya</taxon>
        <taxon>Basidiomycota</taxon>
        <taxon>Ustilaginomycotina</taxon>
        <taxon>Ustilaginomycetes</taxon>
        <taxon>Ustilaginales</taxon>
        <taxon>Ustilaginaceae</taxon>
        <taxon>Ustilago</taxon>
    </lineage>
</organism>
<keyword evidence="3" id="KW-0312">Gluconeogenesis</keyword>
<evidence type="ECO:0000256" key="3">
    <source>
        <dbReference type="ARBA" id="ARBA00022432"/>
    </source>
</evidence>
<dbReference type="InterPro" id="IPR036864">
    <property type="entry name" value="Zn2-C6_fun-type_DNA-bd_sf"/>
</dbReference>
<feature type="compositionally biased region" description="Gly residues" evidence="12">
    <location>
        <begin position="159"/>
        <end position="171"/>
    </location>
</feature>
<dbReference type="GO" id="GO:0000981">
    <property type="term" value="F:DNA-binding transcription factor activity, RNA polymerase II-specific"/>
    <property type="evidence" value="ECO:0007669"/>
    <property type="project" value="InterPro"/>
</dbReference>
<evidence type="ECO:0000256" key="4">
    <source>
        <dbReference type="ARBA" id="ARBA00022723"/>
    </source>
</evidence>
<evidence type="ECO:0000256" key="10">
    <source>
        <dbReference type="ARBA" id="ARBA00023242"/>
    </source>
</evidence>
<keyword evidence="13" id="KW-0472">Membrane</keyword>